<name>A0A0P1IPI4_9RHOB</name>
<organism evidence="2 3">
    <name type="scientific">Cognatishimia activa</name>
    <dbReference type="NCBI Taxonomy" id="1715691"/>
    <lineage>
        <taxon>Bacteria</taxon>
        <taxon>Pseudomonadati</taxon>
        <taxon>Pseudomonadota</taxon>
        <taxon>Alphaproteobacteria</taxon>
        <taxon>Rhodobacterales</taxon>
        <taxon>Paracoccaceae</taxon>
        <taxon>Cognatishimia</taxon>
    </lineage>
</organism>
<proteinExistence type="predicted"/>
<accession>A0A0P1IPI4</accession>
<feature type="region of interest" description="Disordered" evidence="1">
    <location>
        <begin position="84"/>
        <end position="105"/>
    </location>
</feature>
<evidence type="ECO:0000256" key="1">
    <source>
        <dbReference type="SAM" id="MobiDB-lite"/>
    </source>
</evidence>
<dbReference type="STRING" id="1715691.TA5113_02641"/>
<dbReference type="OrthoDB" id="7658888at2"/>
<keyword evidence="3" id="KW-1185">Reference proteome</keyword>
<reference evidence="3" key="1">
    <citation type="submission" date="2015-09" db="EMBL/GenBank/DDBJ databases">
        <authorList>
            <person name="Rodrigo-Torres Lidia"/>
            <person name="Arahal R.David."/>
        </authorList>
    </citation>
    <scope>NUCLEOTIDE SEQUENCE [LARGE SCALE GENOMIC DNA]</scope>
    <source>
        <strain evidence="3">CECT 5114</strain>
    </source>
</reference>
<feature type="region of interest" description="Disordered" evidence="1">
    <location>
        <begin position="150"/>
        <end position="189"/>
    </location>
</feature>
<sequence length="189" mass="20815">MKRFEYKVVPAPTKGRKARGVRRAQDKFALSVEDVMNDMALEGWEYQRSETLPHEERAGLTATSTTYRSVLVFRRSKEIASQVSEAEQPKLEAAMPGSLPAPKVDPVQDIAEDTAEGLPVAKDITPKRVRPKPVVEKSVVDNSVVDVDEDDGFFSANPTTPPRPGASDLPAALRQRATQKRAKKDMAAE</sequence>
<dbReference type="AlphaFoldDB" id="A0A0P1IPI4"/>
<dbReference type="RefSeq" id="WP_058314442.1">
    <property type="nucleotide sequence ID" value="NZ_CYTO01000024.1"/>
</dbReference>
<evidence type="ECO:0008006" key="4">
    <source>
        <dbReference type="Google" id="ProtNLM"/>
    </source>
</evidence>
<dbReference type="EMBL" id="CYUE01000012">
    <property type="protein sequence ID" value="CUK25492.1"/>
    <property type="molecule type" value="Genomic_DNA"/>
</dbReference>
<evidence type="ECO:0000313" key="2">
    <source>
        <dbReference type="EMBL" id="CUK25492.1"/>
    </source>
</evidence>
<dbReference type="Proteomes" id="UP000051184">
    <property type="component" value="Unassembled WGS sequence"/>
</dbReference>
<evidence type="ECO:0000313" key="3">
    <source>
        <dbReference type="Proteomes" id="UP000051184"/>
    </source>
</evidence>
<protein>
    <recommendedName>
        <fullName evidence="4">DUF4177 domain-containing protein</fullName>
    </recommendedName>
</protein>
<gene>
    <name evidence="2" type="ORF">TA5114_01291</name>
</gene>